<comment type="similarity">
    <text evidence="2">Belongs to the mitochondrial carrier (TC 2.A.29) family.</text>
</comment>
<evidence type="ECO:0000256" key="8">
    <source>
        <dbReference type="ARBA" id="ARBA00023136"/>
    </source>
</evidence>
<protein>
    <submittedName>
        <fullName evidence="10">Uncharacterized protein</fullName>
    </submittedName>
</protein>
<dbReference type="Pfam" id="PF00153">
    <property type="entry name" value="Mito_carr"/>
    <property type="match status" value="2"/>
</dbReference>
<feature type="region of interest" description="Disordered" evidence="9">
    <location>
        <begin position="69"/>
        <end position="89"/>
    </location>
</feature>
<accession>A0A814E2Z2</accession>
<organism evidence="10 12">
    <name type="scientific">Adineta ricciae</name>
    <name type="common">Rotifer</name>
    <dbReference type="NCBI Taxonomy" id="249248"/>
    <lineage>
        <taxon>Eukaryota</taxon>
        <taxon>Metazoa</taxon>
        <taxon>Spiralia</taxon>
        <taxon>Gnathifera</taxon>
        <taxon>Rotifera</taxon>
        <taxon>Eurotatoria</taxon>
        <taxon>Bdelloidea</taxon>
        <taxon>Adinetida</taxon>
        <taxon>Adinetidae</taxon>
        <taxon>Adineta</taxon>
    </lineage>
</organism>
<proteinExistence type="inferred from homology"/>
<evidence type="ECO:0000256" key="6">
    <source>
        <dbReference type="ARBA" id="ARBA00022989"/>
    </source>
</evidence>
<feature type="compositionally biased region" description="Polar residues" evidence="9">
    <location>
        <begin position="70"/>
        <end position="89"/>
    </location>
</feature>
<evidence type="ECO:0000313" key="11">
    <source>
        <dbReference type="EMBL" id="CAF0974791.1"/>
    </source>
</evidence>
<keyword evidence="6" id="KW-1133">Transmembrane helix</keyword>
<dbReference type="Proteomes" id="UP000663828">
    <property type="component" value="Unassembled WGS sequence"/>
</dbReference>
<gene>
    <name evidence="11" type="ORF">EDS130_LOCUS13556</name>
    <name evidence="10" type="ORF">XAT740_LOCUS11160</name>
</gene>
<keyword evidence="4" id="KW-0677">Repeat</keyword>
<dbReference type="SUPFAM" id="SSF103506">
    <property type="entry name" value="Mitochondrial carrier"/>
    <property type="match status" value="1"/>
</dbReference>
<keyword evidence="7" id="KW-0496">Mitochondrion</keyword>
<evidence type="ECO:0000313" key="10">
    <source>
        <dbReference type="EMBL" id="CAF0960638.1"/>
    </source>
</evidence>
<dbReference type="GO" id="GO:0005741">
    <property type="term" value="C:mitochondrial outer membrane"/>
    <property type="evidence" value="ECO:0007669"/>
    <property type="project" value="UniProtKB-SubCell"/>
</dbReference>
<name>A0A814E2Z2_ADIRI</name>
<dbReference type="AlphaFoldDB" id="A0A814E2Z2"/>
<comment type="caution">
    <text evidence="10">The sequence shown here is derived from an EMBL/GenBank/DDBJ whole genome shotgun (WGS) entry which is preliminary data.</text>
</comment>
<evidence type="ECO:0000256" key="1">
    <source>
        <dbReference type="ARBA" id="ARBA00004374"/>
    </source>
</evidence>
<dbReference type="EMBL" id="CAJNOR010000607">
    <property type="protein sequence ID" value="CAF0960638.1"/>
    <property type="molecule type" value="Genomic_DNA"/>
</dbReference>
<evidence type="ECO:0000313" key="12">
    <source>
        <dbReference type="Proteomes" id="UP000663828"/>
    </source>
</evidence>
<evidence type="ECO:0000256" key="4">
    <source>
        <dbReference type="ARBA" id="ARBA00022737"/>
    </source>
</evidence>
<keyword evidence="12" id="KW-1185">Reference proteome</keyword>
<dbReference type="OrthoDB" id="10253709at2759"/>
<evidence type="ECO:0000256" key="9">
    <source>
        <dbReference type="SAM" id="MobiDB-lite"/>
    </source>
</evidence>
<keyword evidence="5" id="KW-1000">Mitochondrion outer membrane</keyword>
<evidence type="ECO:0000256" key="3">
    <source>
        <dbReference type="ARBA" id="ARBA00022692"/>
    </source>
</evidence>
<dbReference type="Gene3D" id="1.50.40.10">
    <property type="entry name" value="Mitochondrial carrier domain"/>
    <property type="match status" value="1"/>
</dbReference>
<evidence type="ECO:0000256" key="2">
    <source>
        <dbReference type="ARBA" id="ARBA00006375"/>
    </source>
</evidence>
<dbReference type="InterPro" id="IPR023395">
    <property type="entry name" value="MCP_dom_sf"/>
</dbReference>
<dbReference type="EMBL" id="CAJNOJ010000054">
    <property type="protein sequence ID" value="CAF0974791.1"/>
    <property type="molecule type" value="Genomic_DNA"/>
</dbReference>
<keyword evidence="8" id="KW-0472">Membrane</keyword>
<keyword evidence="3" id="KW-0812">Transmembrane</keyword>
<dbReference type="InterPro" id="IPR018108">
    <property type="entry name" value="MCP_transmembrane"/>
</dbReference>
<evidence type="ECO:0000256" key="5">
    <source>
        <dbReference type="ARBA" id="ARBA00022787"/>
    </source>
</evidence>
<dbReference type="PANTHER" id="PTHR10780:SF18">
    <property type="entry name" value="LD43650P"/>
    <property type="match status" value="1"/>
</dbReference>
<dbReference type="PANTHER" id="PTHR10780">
    <property type="entry name" value="MITOCHONDRIAL CARRIER HOMOLOG"/>
    <property type="match status" value="1"/>
</dbReference>
<evidence type="ECO:0000256" key="7">
    <source>
        <dbReference type="ARBA" id="ARBA00023128"/>
    </source>
</evidence>
<reference evidence="10" key="1">
    <citation type="submission" date="2021-02" db="EMBL/GenBank/DDBJ databases">
        <authorList>
            <person name="Nowell W R."/>
        </authorList>
    </citation>
    <scope>NUCLEOTIDE SEQUENCE</scope>
</reference>
<dbReference type="Proteomes" id="UP000663852">
    <property type="component" value="Unassembled WGS sequence"/>
</dbReference>
<comment type="subcellular location">
    <subcellularLocation>
        <location evidence="1">Mitochondrion outer membrane</location>
        <topology evidence="1">Multi-pass membrane protein</topology>
    </subcellularLocation>
</comment>
<sequence>MDETSGSESAPVTDNSLVEEELQPDVEEVQIPASPVIPTPIIQTTERIVTPIQPPITQTVERVVTPIQPPVQSGSTLRQRAQGGLSSPANSANPTFTVLKATTIQHALGHPLAYARVLMQAGYEPLPAYRATNLFGKEALYYPNTFRYLRHIYNVDGFIGLYRGFGCSLLSKVVCWYTTTKVDELLGPVESQTPSNQVKPTWNKCTQKILREVRCQSWGVLLSHPFQVMAIRCMGQFVGREKAYSSINIFQNFQEIYNRQGIGGFFVGLIPRWLIEVSTIVLTNVIIHLLKTNLPIQNDMVSVYEYLATFVAQTVTYPLSVVTTVTAMNRSGLQIGMLPRTPIYANWQDAYVHLKKTEQLKRGSSLFNRAVLGNVGVPAPGTPIPNA</sequence>